<dbReference type="HAMAP" id="MF_00104">
    <property type="entry name" value="RNase_III"/>
    <property type="match status" value="1"/>
</dbReference>
<evidence type="ECO:0000313" key="13">
    <source>
        <dbReference type="Proteomes" id="UP000315938"/>
    </source>
</evidence>
<organism evidence="12 13">
    <name type="scientific">Acholeplasma laidlawii</name>
    <dbReference type="NCBI Taxonomy" id="2148"/>
    <lineage>
        <taxon>Bacteria</taxon>
        <taxon>Bacillati</taxon>
        <taxon>Mycoplasmatota</taxon>
        <taxon>Mollicutes</taxon>
        <taxon>Acholeplasmatales</taxon>
        <taxon>Acholeplasmataceae</taxon>
        <taxon>Acholeplasma</taxon>
    </lineage>
</organism>
<dbReference type="EMBL" id="VKID01000001">
    <property type="protein sequence ID" value="TRY00318.1"/>
    <property type="molecule type" value="Genomic_DNA"/>
</dbReference>
<dbReference type="Gene3D" id="3.30.160.20">
    <property type="match status" value="1"/>
</dbReference>
<dbReference type="GO" id="GO:0006364">
    <property type="term" value="P:rRNA processing"/>
    <property type="evidence" value="ECO:0007669"/>
    <property type="project" value="UniProtKB-UniRule"/>
</dbReference>
<dbReference type="Pfam" id="PF14622">
    <property type="entry name" value="Ribonucleas_3_3"/>
    <property type="match status" value="1"/>
</dbReference>
<evidence type="ECO:0000256" key="7">
    <source>
        <dbReference type="ARBA" id="ARBA00022801"/>
    </source>
</evidence>
<evidence type="ECO:0000256" key="8">
    <source>
        <dbReference type="ARBA" id="ARBA00022884"/>
    </source>
</evidence>
<keyword evidence="5 9" id="KW-0540">Nuclease</keyword>
<dbReference type="PANTHER" id="PTHR11207:SF0">
    <property type="entry name" value="RIBONUCLEASE 3"/>
    <property type="match status" value="1"/>
</dbReference>
<comment type="caution">
    <text evidence="12">The sequence shown here is derived from an EMBL/GenBank/DDBJ whole genome shotgun (WGS) entry which is preliminary data.</text>
</comment>
<evidence type="ECO:0000256" key="4">
    <source>
        <dbReference type="ARBA" id="ARBA00022664"/>
    </source>
</evidence>
<dbReference type="RefSeq" id="WP_143215697.1">
    <property type="nucleotide sequence ID" value="NZ_VKID01000001.1"/>
</dbReference>
<dbReference type="GO" id="GO:0046872">
    <property type="term" value="F:metal ion binding"/>
    <property type="evidence" value="ECO:0007669"/>
    <property type="project" value="UniProtKB-KW"/>
</dbReference>
<comment type="subunit">
    <text evidence="9">Homodimer.</text>
</comment>
<evidence type="ECO:0000256" key="5">
    <source>
        <dbReference type="ARBA" id="ARBA00022722"/>
    </source>
</evidence>
<dbReference type="GO" id="GO:0010468">
    <property type="term" value="P:regulation of gene expression"/>
    <property type="evidence" value="ECO:0007669"/>
    <property type="project" value="TreeGrafter"/>
</dbReference>
<proteinExistence type="inferred from homology"/>
<accession>A0A553IJF7</accession>
<keyword evidence="9" id="KW-0460">Magnesium</keyword>
<evidence type="ECO:0000256" key="2">
    <source>
        <dbReference type="ARBA" id="ARBA00010183"/>
    </source>
</evidence>
<evidence type="ECO:0000256" key="3">
    <source>
        <dbReference type="ARBA" id="ARBA00022552"/>
    </source>
</evidence>
<dbReference type="PROSITE" id="PS00517">
    <property type="entry name" value="RNASE_3_1"/>
    <property type="match status" value="1"/>
</dbReference>
<dbReference type="InterPro" id="IPR014720">
    <property type="entry name" value="dsRBD_dom"/>
</dbReference>
<dbReference type="FunFam" id="1.10.1520.10:FF:000001">
    <property type="entry name" value="Ribonuclease 3"/>
    <property type="match status" value="1"/>
</dbReference>
<dbReference type="CDD" id="cd00593">
    <property type="entry name" value="RIBOc"/>
    <property type="match status" value="1"/>
</dbReference>
<feature type="active site" evidence="9">
    <location>
        <position position="111"/>
    </location>
</feature>
<sequence>MNDLLKQLNIETKHIDLYLQALTHTSYAHENQTDHNERLEFLGDAVIELMMSTYLFTHDQSNQGVLTKRRAQAVREEALVLYAQKMDLESKMRLGNGEQIAKPSMIADAFEAFFGALYMDQGFDKTYEIFNKVVIPHLNLVEHIKDYKTQLQEFIQLESKSLSYKTVKVGGPSHRPIFKSEVFLENSIMLGTGQGSSTKEAEQNAAKEALSKVVKERSL</sequence>
<dbReference type="GO" id="GO:0008033">
    <property type="term" value="P:tRNA processing"/>
    <property type="evidence" value="ECO:0007669"/>
    <property type="project" value="UniProtKB-KW"/>
</dbReference>
<name>A0A553IJF7_ACHLA</name>
<evidence type="ECO:0000256" key="1">
    <source>
        <dbReference type="ARBA" id="ARBA00000109"/>
    </source>
</evidence>
<keyword evidence="8 9" id="KW-0694">RNA-binding</keyword>
<gene>
    <name evidence="9 12" type="primary">rnc</name>
    <name evidence="12" type="ORF">FNV44_04520</name>
</gene>
<dbReference type="PROSITE" id="PS50142">
    <property type="entry name" value="RNASE_3_2"/>
    <property type="match status" value="1"/>
</dbReference>
<feature type="binding site" evidence="9">
    <location>
        <position position="108"/>
    </location>
    <ligand>
        <name>Mg(2+)</name>
        <dbReference type="ChEBI" id="CHEBI:18420"/>
    </ligand>
</feature>
<dbReference type="Proteomes" id="UP000315938">
    <property type="component" value="Unassembled WGS sequence"/>
</dbReference>
<protein>
    <recommendedName>
        <fullName evidence="9">Ribonuclease 3</fullName>
        <ecNumber evidence="9">3.1.26.3</ecNumber>
    </recommendedName>
    <alternativeName>
        <fullName evidence="9">Ribonuclease III</fullName>
        <shortName evidence="9">RNase III</shortName>
    </alternativeName>
</protein>
<dbReference type="GO" id="GO:0003725">
    <property type="term" value="F:double-stranded RNA binding"/>
    <property type="evidence" value="ECO:0007669"/>
    <property type="project" value="TreeGrafter"/>
</dbReference>
<evidence type="ECO:0000256" key="9">
    <source>
        <dbReference type="HAMAP-Rule" id="MF_00104"/>
    </source>
</evidence>
<dbReference type="SUPFAM" id="SSF54768">
    <property type="entry name" value="dsRNA-binding domain-like"/>
    <property type="match status" value="1"/>
</dbReference>
<feature type="domain" description="RNase III" evidence="11">
    <location>
        <begin position="1"/>
        <end position="122"/>
    </location>
</feature>
<dbReference type="EC" id="3.1.26.3" evidence="9"/>
<dbReference type="AlphaFoldDB" id="A0A553IJF7"/>
<dbReference type="PROSITE" id="PS50137">
    <property type="entry name" value="DS_RBD"/>
    <property type="match status" value="1"/>
</dbReference>
<feature type="active site" evidence="9">
    <location>
        <position position="44"/>
    </location>
</feature>
<evidence type="ECO:0000313" key="12">
    <source>
        <dbReference type="EMBL" id="TRY00318.1"/>
    </source>
</evidence>
<dbReference type="SMART" id="SM00358">
    <property type="entry name" value="DSRM"/>
    <property type="match status" value="1"/>
</dbReference>
<keyword evidence="9" id="KW-0479">Metal-binding</keyword>
<comment type="cofactor">
    <cofactor evidence="9">
        <name>Mg(2+)</name>
        <dbReference type="ChEBI" id="CHEBI:18420"/>
    </cofactor>
</comment>
<keyword evidence="6 9" id="KW-0255">Endonuclease</keyword>
<comment type="catalytic activity">
    <reaction evidence="1 9">
        <text>Endonucleolytic cleavage to 5'-phosphomonoester.</text>
        <dbReference type="EC" id="3.1.26.3"/>
    </reaction>
</comment>
<dbReference type="Gene3D" id="1.10.1520.10">
    <property type="entry name" value="Ribonuclease III domain"/>
    <property type="match status" value="1"/>
</dbReference>
<dbReference type="SUPFAM" id="SSF69065">
    <property type="entry name" value="RNase III domain-like"/>
    <property type="match status" value="1"/>
</dbReference>
<keyword evidence="4 9" id="KW-0507">mRNA processing</keyword>
<keyword evidence="3 9" id="KW-0698">rRNA processing</keyword>
<keyword evidence="9" id="KW-0963">Cytoplasm</keyword>
<feature type="binding site" evidence="9">
    <location>
        <position position="40"/>
    </location>
    <ligand>
        <name>Mg(2+)</name>
        <dbReference type="ChEBI" id="CHEBI:18420"/>
    </ligand>
</feature>
<dbReference type="GO" id="GO:0005737">
    <property type="term" value="C:cytoplasm"/>
    <property type="evidence" value="ECO:0007669"/>
    <property type="project" value="UniProtKB-SubCell"/>
</dbReference>
<dbReference type="SMART" id="SM00535">
    <property type="entry name" value="RIBOc"/>
    <property type="match status" value="1"/>
</dbReference>
<dbReference type="Pfam" id="PF00035">
    <property type="entry name" value="dsrm"/>
    <property type="match status" value="1"/>
</dbReference>
<dbReference type="GO" id="GO:0019843">
    <property type="term" value="F:rRNA binding"/>
    <property type="evidence" value="ECO:0007669"/>
    <property type="project" value="UniProtKB-KW"/>
</dbReference>
<dbReference type="GO" id="GO:0004525">
    <property type="term" value="F:ribonuclease III activity"/>
    <property type="evidence" value="ECO:0007669"/>
    <property type="project" value="UniProtKB-UniRule"/>
</dbReference>
<dbReference type="CDD" id="cd10845">
    <property type="entry name" value="DSRM_RNAse_III_family"/>
    <property type="match status" value="1"/>
</dbReference>
<comment type="subcellular location">
    <subcellularLocation>
        <location evidence="9">Cytoplasm</location>
    </subcellularLocation>
</comment>
<dbReference type="InterPro" id="IPR036389">
    <property type="entry name" value="RNase_III_sf"/>
</dbReference>
<comment type="function">
    <text evidence="9">Digests double-stranded RNA. Involved in the processing of primary rRNA transcript to yield the immediate precursors to the large and small rRNAs (23S and 16S). Processes some mRNAs, and tRNAs when they are encoded in the rRNA operon. Processes pre-crRNA and tracrRNA of type II CRISPR loci if present in the organism.</text>
</comment>
<dbReference type="InterPro" id="IPR000999">
    <property type="entry name" value="RNase_III_dom"/>
</dbReference>
<reference evidence="12 13" key="1">
    <citation type="submission" date="2019-07" db="EMBL/GenBank/DDBJ databases">
        <title>Genome sequence of Acholeplasma laidlawii strain with increased resistance to erythromycin.</title>
        <authorList>
            <person name="Medvedeva E.S."/>
            <person name="Baranova N.B."/>
            <person name="Siniagina M.N."/>
            <person name="Mouzykantov A."/>
            <person name="Chernova O.A."/>
            <person name="Chernov V.M."/>
        </authorList>
    </citation>
    <scope>NUCLEOTIDE SEQUENCE [LARGE SCALE GENOMIC DNA]</scope>
    <source>
        <strain evidence="12 13">PG8REry</strain>
    </source>
</reference>
<dbReference type="InterPro" id="IPR011907">
    <property type="entry name" value="RNase_III"/>
</dbReference>
<dbReference type="NCBIfam" id="TIGR02191">
    <property type="entry name" value="RNaseIII"/>
    <property type="match status" value="1"/>
</dbReference>
<keyword evidence="9" id="KW-0819">tRNA processing</keyword>
<dbReference type="GO" id="GO:0006397">
    <property type="term" value="P:mRNA processing"/>
    <property type="evidence" value="ECO:0007669"/>
    <property type="project" value="UniProtKB-UniRule"/>
</dbReference>
<comment type="similarity">
    <text evidence="2">Belongs to the ribonuclease III family.</text>
</comment>
<keyword evidence="9" id="KW-0699">rRNA-binding</keyword>
<dbReference type="PANTHER" id="PTHR11207">
    <property type="entry name" value="RIBONUCLEASE III"/>
    <property type="match status" value="1"/>
</dbReference>
<evidence type="ECO:0000259" key="11">
    <source>
        <dbReference type="PROSITE" id="PS50142"/>
    </source>
</evidence>
<evidence type="ECO:0000256" key="6">
    <source>
        <dbReference type="ARBA" id="ARBA00022759"/>
    </source>
</evidence>
<evidence type="ECO:0000259" key="10">
    <source>
        <dbReference type="PROSITE" id="PS50137"/>
    </source>
</evidence>
<feature type="domain" description="DRBM" evidence="10">
    <location>
        <begin position="146"/>
        <end position="215"/>
    </location>
</feature>
<keyword evidence="7 9" id="KW-0378">Hydrolase</keyword>
<feature type="binding site" evidence="9">
    <location>
        <position position="111"/>
    </location>
    <ligand>
        <name>Mg(2+)</name>
        <dbReference type="ChEBI" id="CHEBI:18420"/>
    </ligand>
</feature>